<organism evidence="1 2">
    <name type="scientific">Mycolicibacterium pulveris</name>
    <name type="common">Mycobacterium pulveris</name>
    <dbReference type="NCBI Taxonomy" id="36813"/>
    <lineage>
        <taxon>Bacteria</taxon>
        <taxon>Bacillati</taxon>
        <taxon>Actinomycetota</taxon>
        <taxon>Actinomycetes</taxon>
        <taxon>Mycobacteriales</taxon>
        <taxon>Mycobacteriaceae</taxon>
        <taxon>Mycolicibacterium</taxon>
    </lineage>
</organism>
<gene>
    <name evidence="1" type="ORF">MPUL_41050</name>
</gene>
<accession>A0A7I7UNL9</accession>
<name>A0A7I7UNL9_MYCPV</name>
<reference evidence="1 2" key="1">
    <citation type="journal article" date="2019" name="Emerg. Microbes Infect.">
        <title>Comprehensive subspecies identification of 175 nontuberculous mycobacteria species based on 7547 genomic profiles.</title>
        <authorList>
            <person name="Matsumoto Y."/>
            <person name="Kinjo T."/>
            <person name="Motooka D."/>
            <person name="Nabeya D."/>
            <person name="Jung N."/>
            <person name="Uechi K."/>
            <person name="Horii T."/>
            <person name="Iida T."/>
            <person name="Fujita J."/>
            <person name="Nakamura S."/>
        </authorList>
    </citation>
    <scope>NUCLEOTIDE SEQUENCE [LARGE SCALE GENOMIC DNA]</scope>
    <source>
        <strain evidence="1 2">JCM 6370</strain>
    </source>
</reference>
<dbReference type="RefSeq" id="WP_163903428.1">
    <property type="nucleotide sequence ID" value="NZ_AP022599.1"/>
</dbReference>
<proteinExistence type="predicted"/>
<protein>
    <submittedName>
        <fullName evidence="1">Uncharacterized protein</fullName>
    </submittedName>
</protein>
<evidence type="ECO:0000313" key="1">
    <source>
        <dbReference type="EMBL" id="BBY82947.1"/>
    </source>
</evidence>
<sequence length="94" mass="10691">MPRPAEQAAAVVTGLREHLIVKARAHVARLTNARSDWYDFTADLRRERDRMDALLDGADVLVYRHEIPAEWQPPRDGTIVYALTGDRLVPVTRT</sequence>
<dbReference type="Proteomes" id="UP000467252">
    <property type="component" value="Chromosome"/>
</dbReference>
<evidence type="ECO:0000313" key="2">
    <source>
        <dbReference type="Proteomes" id="UP000467252"/>
    </source>
</evidence>
<keyword evidence="2" id="KW-1185">Reference proteome</keyword>
<dbReference type="AlphaFoldDB" id="A0A7I7UNL9"/>
<dbReference type="EMBL" id="AP022599">
    <property type="protein sequence ID" value="BBY82947.1"/>
    <property type="molecule type" value="Genomic_DNA"/>
</dbReference>